<feature type="domain" description="Zn(2)-C6 fungal-type" evidence="3">
    <location>
        <begin position="408"/>
        <end position="446"/>
    </location>
</feature>
<dbReference type="RefSeq" id="XP_006671461.1">
    <property type="nucleotide sequence ID" value="XM_006671398.1"/>
</dbReference>
<feature type="region of interest" description="Disordered" evidence="2">
    <location>
        <begin position="178"/>
        <end position="201"/>
    </location>
</feature>
<dbReference type="InterPro" id="IPR052973">
    <property type="entry name" value="Fungal_sec-metab_reg_TF"/>
</dbReference>
<dbReference type="HOGENOM" id="CLU_345457_0_0_1"/>
<dbReference type="InterPro" id="IPR001138">
    <property type="entry name" value="Zn2Cys6_DnaBD"/>
</dbReference>
<dbReference type="InParanoid" id="G3JJK9"/>
<dbReference type="Proteomes" id="UP000001610">
    <property type="component" value="Unassembled WGS sequence"/>
</dbReference>
<dbReference type="GO" id="GO:0008270">
    <property type="term" value="F:zinc ion binding"/>
    <property type="evidence" value="ECO:0007669"/>
    <property type="project" value="InterPro"/>
</dbReference>
<protein>
    <recommendedName>
        <fullName evidence="3">Zn(2)-C6 fungal-type domain-containing protein</fullName>
    </recommendedName>
</protein>
<proteinExistence type="predicted"/>
<dbReference type="EMBL" id="JH126402">
    <property type="protein sequence ID" value="EGX92097.1"/>
    <property type="molecule type" value="Genomic_DNA"/>
</dbReference>
<dbReference type="eggNOG" id="ENOG502S5SN">
    <property type="taxonomic scope" value="Eukaryota"/>
</dbReference>
<evidence type="ECO:0000256" key="2">
    <source>
        <dbReference type="SAM" id="MobiDB-lite"/>
    </source>
</evidence>
<evidence type="ECO:0000313" key="4">
    <source>
        <dbReference type="EMBL" id="EGX92097.1"/>
    </source>
</evidence>
<dbReference type="GeneID" id="18168272"/>
<dbReference type="OrthoDB" id="3474066at2759"/>
<dbReference type="GO" id="GO:0000981">
    <property type="term" value="F:DNA-binding transcription factor activity, RNA polymerase II-specific"/>
    <property type="evidence" value="ECO:0007669"/>
    <property type="project" value="InterPro"/>
</dbReference>
<keyword evidence="1" id="KW-0539">Nucleus</keyword>
<gene>
    <name evidence="4" type="ORF">CCM_06257</name>
</gene>
<dbReference type="VEuPathDB" id="FungiDB:CCM_06257"/>
<dbReference type="PANTHER" id="PTHR35392:SF3">
    <property type="entry name" value="ZN(2)-C6 FUNGAL-TYPE DOMAIN-CONTAINING PROTEIN"/>
    <property type="match status" value="1"/>
</dbReference>
<organism evidence="4 5">
    <name type="scientific">Cordyceps militaris (strain CM01)</name>
    <name type="common">Caterpillar fungus</name>
    <dbReference type="NCBI Taxonomy" id="983644"/>
    <lineage>
        <taxon>Eukaryota</taxon>
        <taxon>Fungi</taxon>
        <taxon>Dikarya</taxon>
        <taxon>Ascomycota</taxon>
        <taxon>Pezizomycotina</taxon>
        <taxon>Sordariomycetes</taxon>
        <taxon>Hypocreomycetidae</taxon>
        <taxon>Hypocreales</taxon>
        <taxon>Cordycipitaceae</taxon>
        <taxon>Cordyceps</taxon>
    </lineage>
</organism>
<dbReference type="PROSITE" id="PS50048">
    <property type="entry name" value="ZN2_CY6_FUNGAL_2"/>
    <property type="match status" value="1"/>
</dbReference>
<dbReference type="AlphaFoldDB" id="G3JJK9"/>
<accession>G3JJK9</accession>
<dbReference type="STRING" id="983644.G3JJK9"/>
<dbReference type="PANTHER" id="PTHR35392">
    <property type="entry name" value="ZN(II)2CYS6 TRANSCRIPTION FACTOR (EUROFUNG)-RELATED-RELATED"/>
    <property type="match status" value="1"/>
</dbReference>
<name>G3JJK9_CORMM</name>
<reference evidence="4 5" key="1">
    <citation type="journal article" date="2011" name="Genome Biol.">
        <title>Genome sequence of the insect pathogenic fungus Cordyceps militaris, a valued traditional Chinese medicine.</title>
        <authorList>
            <person name="Zheng P."/>
            <person name="Xia Y."/>
            <person name="Xiao G."/>
            <person name="Xiong C."/>
            <person name="Hu X."/>
            <person name="Zhang S."/>
            <person name="Zheng H."/>
            <person name="Huang Y."/>
            <person name="Zhou Y."/>
            <person name="Wang S."/>
            <person name="Zhao G.P."/>
            <person name="Liu X."/>
            <person name="St Leger R.J."/>
            <person name="Wang C."/>
        </authorList>
    </citation>
    <scope>NUCLEOTIDE SEQUENCE [LARGE SCALE GENOMIC DNA]</scope>
    <source>
        <strain evidence="4 5">CM01</strain>
    </source>
</reference>
<evidence type="ECO:0000313" key="5">
    <source>
        <dbReference type="Proteomes" id="UP000001610"/>
    </source>
</evidence>
<evidence type="ECO:0000259" key="3">
    <source>
        <dbReference type="PROSITE" id="PS50048"/>
    </source>
</evidence>
<dbReference type="OMA" id="PTYHAWE"/>
<sequence>MAAPSAWPKPGQARERIRVHHGPAVIQKRTDFILHRVHSPSLTGLCLCPRPTGAVSTTDPRSTRIFLVCWLFEKEARSLFRCFLWSISGLTAWQPIRRRTQHPLVQPTKSHTTKMDPPISYIWFSGTDREPDCFAPVPVPVQQIAPPPPGAVEDSLPQLTFNFPSWYALPPSDLSEIEPRSKRPRFYPPSPPASSSSQIESYSHDVSQLVSEISAPTCPVHGHHDWLFQPMNLVNVPMETHLHPLSRRVAEFGRLICSCATLDPHDPDGYERLLDGQAGSNADQQYVAEKSSLALATDVRWFPTYHAWETAAGRYSNQNVLRPHEFNGQQPFGPEPLMNASCSPPEQYPFTLEPANPTIPISAFTIARAQTQPEASDAQWAGPRPGKRGPFRDPCLRQETAYTRKIGCCIRCRMQRIRCDKNPDDPDGTCLTCKKVAFAKTGQLPCLRYKIADIALYKSGQVPGFEWTRRWSNELSDPIDTWASTEIRTIRISEGYSASVVELQVRQFVPLEGDKLDRTWDYKGEKKSVRIPPFALVDTQKARKAFAKHIDASINETLKKITKSIKGSSVSVMQRTYLEAFRLAQRTDIAPEVSNILQTTFRLWTSTRLNTISCFIVGDDTLDMPADILDETSPTPGKVPVPPVMGAQLNLIMIHQIQAKLRKSVLDQLQKIVQKNKQSTWLVTYYVDFILLHNASMIIAHDEGYARKHGIKRRFAREDKVTEYHVGANIVLAYFHYCNKGMYPFTDECSDVELRSLAELSEQEIGIVRGMAAYAKLRANVDKEAEWERLRESREYDHPEYYICQMFEQNWKPRTMIV</sequence>
<dbReference type="KEGG" id="cmt:CCM_06257"/>
<keyword evidence="5" id="KW-1185">Reference proteome</keyword>
<evidence type="ECO:0000256" key="1">
    <source>
        <dbReference type="ARBA" id="ARBA00023242"/>
    </source>
</evidence>